<dbReference type="Proteomes" id="UP000324705">
    <property type="component" value="Chromosome 5A"/>
</dbReference>
<name>A0A9R0TVH5_TRITD</name>
<evidence type="ECO:0000256" key="2">
    <source>
        <dbReference type="SAM" id="Phobius"/>
    </source>
</evidence>
<dbReference type="AlphaFoldDB" id="A0A9R0TVH5"/>
<protein>
    <recommendedName>
        <fullName evidence="3">DUF4220 domain-containing protein</fullName>
    </recommendedName>
</protein>
<organism evidence="4 5">
    <name type="scientific">Triticum turgidum subsp. durum</name>
    <name type="common">Durum wheat</name>
    <name type="synonym">Triticum durum</name>
    <dbReference type="NCBI Taxonomy" id="4567"/>
    <lineage>
        <taxon>Eukaryota</taxon>
        <taxon>Viridiplantae</taxon>
        <taxon>Streptophyta</taxon>
        <taxon>Embryophyta</taxon>
        <taxon>Tracheophyta</taxon>
        <taxon>Spermatophyta</taxon>
        <taxon>Magnoliopsida</taxon>
        <taxon>Liliopsida</taxon>
        <taxon>Poales</taxon>
        <taxon>Poaceae</taxon>
        <taxon>BOP clade</taxon>
        <taxon>Pooideae</taxon>
        <taxon>Triticodae</taxon>
        <taxon>Triticeae</taxon>
        <taxon>Triticinae</taxon>
        <taxon>Triticum</taxon>
    </lineage>
</organism>
<feature type="compositionally biased region" description="Polar residues" evidence="1">
    <location>
        <begin position="800"/>
        <end position="813"/>
    </location>
</feature>
<dbReference type="Pfam" id="PF13968">
    <property type="entry name" value="DUF4220"/>
    <property type="match status" value="1"/>
</dbReference>
<keyword evidence="2" id="KW-0812">Transmembrane</keyword>
<reference evidence="4 5" key="1">
    <citation type="submission" date="2017-09" db="EMBL/GenBank/DDBJ databases">
        <authorList>
            <consortium name="International Durum Wheat Genome Sequencing Consortium (IDWGSC)"/>
            <person name="Milanesi L."/>
        </authorList>
    </citation>
    <scope>NUCLEOTIDE SEQUENCE [LARGE SCALE GENOMIC DNA]</scope>
    <source>
        <strain evidence="5">cv. Svevo</strain>
    </source>
</reference>
<dbReference type="InterPro" id="IPR007658">
    <property type="entry name" value="DUF594"/>
</dbReference>
<keyword evidence="5" id="KW-1185">Reference proteome</keyword>
<keyword evidence="2" id="KW-0472">Membrane</keyword>
<evidence type="ECO:0000256" key="1">
    <source>
        <dbReference type="SAM" id="MobiDB-lite"/>
    </source>
</evidence>
<proteinExistence type="predicted"/>
<dbReference type="EMBL" id="LT934119">
    <property type="protein sequence ID" value="VAI20830.1"/>
    <property type="molecule type" value="Genomic_DNA"/>
</dbReference>
<dbReference type="PANTHER" id="PTHR31325">
    <property type="entry name" value="OS01G0798800 PROTEIN-RELATED"/>
    <property type="match status" value="1"/>
</dbReference>
<sequence length="813" mass="92544">MSLSSAVEWWEEWQLRILVLGSLFLQWLLLILSAVRKLAIPCWFRSLIWLVYLGSDALAIYAMATLFSRQMKQDHGSVHSNSILEVVWAPILLMHLGGQDGITAYNIEDNELWTRHVLTAVTQITVAIYVFCKSWPGGDKRLLQASILLFVPGILKCLEKPWALKNASFNSLASMALKRMARPSAFFEKIQMFFNEQPVMMRKLIVDYIDFTFPGWVSPSAPRLLIISKIGRDIMLEDYVQEARDYVLCNGHPQARGRGATIDLEHNRAPQVQGEGDTAEPNHVPQARVLSDEEKRRIHKRILSVEATKLFVDLASSYRDRLSILETFLVHDVNMVYGSLQEGLSEMFALLYTKAKMRFITEEITLMRIFSDLVREATAFLPFAAIGLFHKSNREAYNVNDVNVTYALFCCTAVLELFSLNANLIKLTSSGMVAQYNLVGFFARNKRHSKKMHILSSFKCKGFLDQRWCMESCSSSSRITELVLGHVKGWWKEHIVDAASYRRFNDHRGQWTIQHTGCYQDLAWSANKPFDESVLLWHIATDLCFSQNGVQSVNQEKATGCREISNYMMYLLFVNPEMLLPGTRRNLFLEANAELEEILEDDKASLKVILNGDKPSLMEILKGKKPFPQFLKEKGPSPEEIERGFMGRIIAKLESLKCRETDPGCIELPTDEEQYPPAQEGFIQDAWKISQVLLAMDDKKMWEVIEGVWVEMLCFSASRCRGFLHAKSMGTGVELLTYVWFLLSRMGMETLPERLQRTELSSGEGYAGATPSTSQIYGVQYPTRYRRSKPHEEAAADAAGTSTSQPQEILQAD</sequence>
<dbReference type="Gramene" id="TRITD5Av1G190720.1">
    <property type="protein sequence ID" value="TRITD5Av1G190720.1"/>
    <property type="gene ID" value="TRITD5Av1G190720"/>
</dbReference>
<dbReference type="InterPro" id="IPR025315">
    <property type="entry name" value="DUF4220"/>
</dbReference>
<accession>A0A9R0TVH5</accession>
<gene>
    <name evidence="4" type="ORF">TRITD_5Av1G190720</name>
</gene>
<evidence type="ECO:0000259" key="3">
    <source>
        <dbReference type="Pfam" id="PF13968"/>
    </source>
</evidence>
<feature type="region of interest" description="Disordered" evidence="1">
    <location>
        <begin position="786"/>
        <end position="813"/>
    </location>
</feature>
<feature type="transmembrane region" description="Helical" evidence="2">
    <location>
        <begin position="47"/>
        <end position="67"/>
    </location>
</feature>
<evidence type="ECO:0000313" key="5">
    <source>
        <dbReference type="Proteomes" id="UP000324705"/>
    </source>
</evidence>
<keyword evidence="2" id="KW-1133">Transmembrane helix</keyword>
<dbReference type="Pfam" id="PF04578">
    <property type="entry name" value="DUF594"/>
    <property type="match status" value="1"/>
</dbReference>
<evidence type="ECO:0000313" key="4">
    <source>
        <dbReference type="EMBL" id="VAI20830.1"/>
    </source>
</evidence>
<feature type="domain" description="DUF4220" evidence="3">
    <location>
        <begin position="49"/>
        <end position="468"/>
    </location>
</feature>
<feature type="transmembrane region" description="Helical" evidence="2">
    <location>
        <begin position="13"/>
        <end position="35"/>
    </location>
</feature>